<accession>A0ABW4XGG0</accession>
<comment type="catalytic activity">
    <reaction evidence="6">
        <text>D-mannitol 1-phosphate + NAD(+) = beta-D-fructose 6-phosphate + NADH + H(+)</text>
        <dbReference type="Rhea" id="RHEA:19661"/>
        <dbReference type="ChEBI" id="CHEBI:15378"/>
        <dbReference type="ChEBI" id="CHEBI:57540"/>
        <dbReference type="ChEBI" id="CHEBI:57634"/>
        <dbReference type="ChEBI" id="CHEBI:57945"/>
        <dbReference type="ChEBI" id="CHEBI:61381"/>
        <dbReference type="EC" id="1.1.1.17"/>
    </reaction>
</comment>
<dbReference type="PANTHER" id="PTHR43362:SF1">
    <property type="entry name" value="MANNITOL DEHYDROGENASE 2-RELATED"/>
    <property type="match status" value="1"/>
</dbReference>
<evidence type="ECO:0000313" key="9">
    <source>
        <dbReference type="EMBL" id="MFD2093313.1"/>
    </source>
</evidence>
<dbReference type="InterPro" id="IPR000669">
    <property type="entry name" value="Mannitol_DH"/>
</dbReference>
<evidence type="ECO:0000259" key="7">
    <source>
        <dbReference type="Pfam" id="PF01232"/>
    </source>
</evidence>
<reference evidence="10" key="1">
    <citation type="journal article" date="2019" name="Int. J. Syst. Evol. Microbiol.">
        <title>The Global Catalogue of Microorganisms (GCM) 10K type strain sequencing project: providing services to taxonomists for standard genome sequencing and annotation.</title>
        <authorList>
            <consortium name="The Broad Institute Genomics Platform"/>
            <consortium name="The Broad Institute Genome Sequencing Center for Infectious Disease"/>
            <person name="Wu L."/>
            <person name="Ma J."/>
        </authorList>
    </citation>
    <scope>NUCLEOTIDE SEQUENCE [LARGE SCALE GENOMIC DNA]</scope>
    <source>
        <strain evidence="10">JCM 3338</strain>
    </source>
</reference>
<organism evidence="9 10">
    <name type="scientific">Blastococcus deserti</name>
    <dbReference type="NCBI Taxonomy" id="2259033"/>
    <lineage>
        <taxon>Bacteria</taxon>
        <taxon>Bacillati</taxon>
        <taxon>Actinomycetota</taxon>
        <taxon>Actinomycetes</taxon>
        <taxon>Geodermatophilales</taxon>
        <taxon>Geodermatophilaceae</taxon>
        <taxon>Blastococcus</taxon>
    </lineage>
</organism>
<dbReference type="EMBL" id="JBHUHP010000016">
    <property type="protein sequence ID" value="MFD2093313.1"/>
    <property type="molecule type" value="Genomic_DNA"/>
</dbReference>
<dbReference type="RefSeq" id="WP_376878715.1">
    <property type="nucleotide sequence ID" value="NZ_JBHUHP010000016.1"/>
</dbReference>
<evidence type="ECO:0000256" key="4">
    <source>
        <dbReference type="ARBA" id="ARBA00023002"/>
    </source>
</evidence>
<dbReference type="Proteomes" id="UP001597402">
    <property type="component" value="Unassembled WGS sequence"/>
</dbReference>
<gene>
    <name evidence="9" type="ORF">ACFSHS_17260</name>
</gene>
<dbReference type="InterPro" id="IPR050988">
    <property type="entry name" value="Mannitol_DH/Oxidoreductase"/>
</dbReference>
<dbReference type="InterPro" id="IPR013328">
    <property type="entry name" value="6PGD_dom2"/>
</dbReference>
<dbReference type="Gene3D" id="3.40.50.720">
    <property type="entry name" value="NAD(P)-binding Rossmann-like Domain"/>
    <property type="match status" value="1"/>
</dbReference>
<dbReference type="InterPro" id="IPR008927">
    <property type="entry name" value="6-PGluconate_DH-like_C_sf"/>
</dbReference>
<dbReference type="InterPro" id="IPR023027">
    <property type="entry name" value="Mannitol_DH_CS"/>
</dbReference>
<dbReference type="PROSITE" id="PS00974">
    <property type="entry name" value="MANNITOL_DHGENASE"/>
    <property type="match status" value="1"/>
</dbReference>
<evidence type="ECO:0000313" key="10">
    <source>
        <dbReference type="Proteomes" id="UP001597402"/>
    </source>
</evidence>
<proteinExistence type="inferred from homology"/>
<dbReference type="Gene3D" id="1.10.1040.10">
    <property type="entry name" value="N-(1-d-carboxylethyl)-l-norvaline Dehydrogenase, domain 2"/>
    <property type="match status" value="1"/>
</dbReference>
<sequence>MTERLCLETLPRLDTAHRPAVEPGALSCGIVHLGIGAFHRAHQAVYTEAAAAATGSSDWGICGVSQRSPGVLNTLAPQDFLYSVLEREKDESRLRVVGSLREVLFAGADPDLVIARLAAPTTRIVSLTVTEKGYHADLATGRLRVDEEVRADLGARVPRTAVGQLVRGLQRRRAEDAGPLTIIPCDNVSANGRTAETVVRDFCRLLPEESTDGLEEWISENVAFPSTMVDRIVPATSEEAVHEVQRRLGLRDEAALVTETFTQWVVEDRFRGARPAWEQVGVTFTHDVTPYELMKLRLVNASNSALAYLGLLAQLPHISDAVDVPEFAAYADALVRREMAPTIDAPPGTDVDAFCAGVVRRFGNPWLRHRTRQVAMDGTQKIPQRLLRPMAESRAAGREPVLAALAVAAWMAYVGSAASGGYEWSLEDPLADELIRVTGSAGSSAQRLVTGLLGMQRVFPDDVAQDEWFRATLTDMVADLGRFGPHAVVDAVLG</sequence>
<dbReference type="SUPFAM" id="SSF48179">
    <property type="entry name" value="6-phosphogluconate dehydrogenase C-terminal domain-like"/>
    <property type="match status" value="1"/>
</dbReference>
<dbReference type="EC" id="1.1.1.17" evidence="2"/>
<keyword evidence="10" id="KW-1185">Reference proteome</keyword>
<evidence type="ECO:0000256" key="6">
    <source>
        <dbReference type="ARBA" id="ARBA00048615"/>
    </source>
</evidence>
<dbReference type="PANTHER" id="PTHR43362">
    <property type="entry name" value="MANNITOL DEHYDROGENASE DSF1-RELATED"/>
    <property type="match status" value="1"/>
</dbReference>
<dbReference type="GO" id="GO:0016491">
    <property type="term" value="F:oxidoreductase activity"/>
    <property type="evidence" value="ECO:0007669"/>
    <property type="project" value="UniProtKB-KW"/>
</dbReference>
<feature type="domain" description="Mannitol dehydrogenase N-terminal" evidence="7">
    <location>
        <begin position="29"/>
        <end position="278"/>
    </location>
</feature>
<name>A0ABW4XGG0_9ACTN</name>
<evidence type="ECO:0000256" key="5">
    <source>
        <dbReference type="ARBA" id="ARBA00023027"/>
    </source>
</evidence>
<dbReference type="Pfam" id="PF01232">
    <property type="entry name" value="Mannitol_dh"/>
    <property type="match status" value="1"/>
</dbReference>
<dbReference type="PRINTS" id="PR00084">
    <property type="entry name" value="MTLDHDRGNASE"/>
</dbReference>
<feature type="domain" description="Mannitol dehydrogenase C-terminal" evidence="8">
    <location>
        <begin position="287"/>
        <end position="475"/>
    </location>
</feature>
<dbReference type="InterPro" id="IPR036291">
    <property type="entry name" value="NAD(P)-bd_dom_sf"/>
</dbReference>
<keyword evidence="4 9" id="KW-0560">Oxidoreductase</keyword>
<evidence type="ECO:0000259" key="8">
    <source>
        <dbReference type="Pfam" id="PF08125"/>
    </source>
</evidence>
<keyword evidence="5" id="KW-0520">NAD</keyword>
<comment type="similarity">
    <text evidence="1">Belongs to the mannitol dehydrogenase family.</text>
</comment>
<comment type="caution">
    <text evidence="9">The sequence shown here is derived from an EMBL/GenBank/DDBJ whole genome shotgun (WGS) entry which is preliminary data.</text>
</comment>
<evidence type="ECO:0000256" key="3">
    <source>
        <dbReference type="ARBA" id="ARBA00016219"/>
    </source>
</evidence>
<protein>
    <recommendedName>
        <fullName evidence="3">Mannitol-1-phosphate 5-dehydrogenase</fullName>
        <ecNumber evidence="2">1.1.1.17</ecNumber>
    </recommendedName>
</protein>
<dbReference type="InterPro" id="IPR013118">
    <property type="entry name" value="Mannitol_DH_C"/>
</dbReference>
<dbReference type="InterPro" id="IPR013131">
    <property type="entry name" value="Mannitol_DH_N"/>
</dbReference>
<evidence type="ECO:0000256" key="2">
    <source>
        <dbReference type="ARBA" id="ARBA00012939"/>
    </source>
</evidence>
<dbReference type="SUPFAM" id="SSF51735">
    <property type="entry name" value="NAD(P)-binding Rossmann-fold domains"/>
    <property type="match status" value="1"/>
</dbReference>
<evidence type="ECO:0000256" key="1">
    <source>
        <dbReference type="ARBA" id="ARBA00006541"/>
    </source>
</evidence>
<dbReference type="Pfam" id="PF08125">
    <property type="entry name" value="Mannitol_dh_C"/>
    <property type="match status" value="1"/>
</dbReference>